<dbReference type="RefSeq" id="WP_147102367.1">
    <property type="nucleotide sequence ID" value="NZ_BJVJ01000003.1"/>
</dbReference>
<reference evidence="2 3" key="1">
    <citation type="submission" date="2019-07" db="EMBL/GenBank/DDBJ databases">
        <title>Whole genome shotgun sequence of Pseudonocardia sulfidoxydans NBRC 16205.</title>
        <authorList>
            <person name="Hosoyama A."/>
            <person name="Uohara A."/>
            <person name="Ohji S."/>
            <person name="Ichikawa N."/>
        </authorList>
    </citation>
    <scope>NUCLEOTIDE SEQUENCE [LARGE SCALE GENOMIC DNA]</scope>
    <source>
        <strain evidence="2 3">NBRC 16205</strain>
    </source>
</reference>
<accession>A0A511DD78</accession>
<dbReference type="OrthoDB" id="3634740at2"/>
<protein>
    <submittedName>
        <fullName evidence="2">Uncharacterized protein</fullName>
    </submittedName>
</protein>
<organism evidence="2 3">
    <name type="scientific">Pseudonocardia sulfidoxydans NBRC 16205</name>
    <dbReference type="NCBI Taxonomy" id="1223511"/>
    <lineage>
        <taxon>Bacteria</taxon>
        <taxon>Bacillati</taxon>
        <taxon>Actinomycetota</taxon>
        <taxon>Actinomycetes</taxon>
        <taxon>Pseudonocardiales</taxon>
        <taxon>Pseudonocardiaceae</taxon>
        <taxon>Pseudonocardia</taxon>
    </lineage>
</organism>
<evidence type="ECO:0000313" key="2">
    <source>
        <dbReference type="EMBL" id="GEL21634.1"/>
    </source>
</evidence>
<evidence type="ECO:0000256" key="1">
    <source>
        <dbReference type="SAM" id="MobiDB-lite"/>
    </source>
</evidence>
<dbReference type="EMBL" id="BJVJ01000003">
    <property type="protein sequence ID" value="GEL21634.1"/>
    <property type="molecule type" value="Genomic_DNA"/>
</dbReference>
<dbReference type="Proteomes" id="UP000321685">
    <property type="component" value="Unassembled WGS sequence"/>
</dbReference>
<sequence length="100" mass="11082">MSERETGTDRDTDEALTVLRSIWSATGQTSAELEERFGRHPGKVCKNMKNIGFGGMPGDPVDGDTNTPVDDDVRAAWRRRLERDGKLHPRGRSVGESLDL</sequence>
<keyword evidence="3" id="KW-1185">Reference proteome</keyword>
<feature type="region of interest" description="Disordered" evidence="1">
    <location>
        <begin position="80"/>
        <end position="100"/>
    </location>
</feature>
<proteinExistence type="predicted"/>
<dbReference type="AlphaFoldDB" id="A0A511DD78"/>
<gene>
    <name evidence="2" type="ORF">PSU4_05880</name>
</gene>
<name>A0A511DD78_9PSEU</name>
<comment type="caution">
    <text evidence="2">The sequence shown here is derived from an EMBL/GenBank/DDBJ whole genome shotgun (WGS) entry which is preliminary data.</text>
</comment>
<evidence type="ECO:0000313" key="3">
    <source>
        <dbReference type="Proteomes" id="UP000321685"/>
    </source>
</evidence>